<gene>
    <name evidence="7" type="ORF">HMPREF0291_11798</name>
</gene>
<dbReference type="Gene3D" id="1.20.1720.10">
    <property type="entry name" value="Multidrug resistance protein D"/>
    <property type="match status" value="1"/>
</dbReference>
<feature type="transmembrane region" description="Helical" evidence="5">
    <location>
        <begin position="129"/>
        <end position="155"/>
    </location>
</feature>
<dbReference type="SUPFAM" id="SSF103473">
    <property type="entry name" value="MFS general substrate transporter"/>
    <property type="match status" value="1"/>
</dbReference>
<evidence type="ECO:0000256" key="2">
    <source>
        <dbReference type="ARBA" id="ARBA00022692"/>
    </source>
</evidence>
<organism evidence="7 8">
    <name type="scientific">Corynebacterium genitalium ATCC 33030</name>
    <dbReference type="NCBI Taxonomy" id="585529"/>
    <lineage>
        <taxon>Bacteria</taxon>
        <taxon>Bacillati</taxon>
        <taxon>Actinomycetota</taxon>
        <taxon>Actinomycetes</taxon>
        <taxon>Mycobacteriales</taxon>
        <taxon>Corynebacteriaceae</taxon>
        <taxon>Corynebacterium</taxon>
    </lineage>
</organism>
<evidence type="ECO:0000256" key="1">
    <source>
        <dbReference type="ARBA" id="ARBA00004651"/>
    </source>
</evidence>
<reference evidence="7" key="1">
    <citation type="submission" date="2010-06" db="EMBL/GenBank/DDBJ databases">
        <authorList>
            <person name="Muzny D."/>
            <person name="Qin X."/>
            <person name="Buhay C."/>
            <person name="Dugan-Rocha S."/>
            <person name="Ding Y."/>
            <person name="Chen G."/>
            <person name="Hawes A."/>
            <person name="Holder M."/>
            <person name="Jhangiani S."/>
            <person name="Johnson A."/>
            <person name="Khan Z."/>
            <person name="Li Z."/>
            <person name="Liu W."/>
            <person name="Liu X."/>
            <person name="Perez L."/>
            <person name="Shen H."/>
            <person name="Wang Q."/>
            <person name="Watt J."/>
            <person name="Xi L."/>
            <person name="Xin Y."/>
            <person name="Zhou J."/>
            <person name="Deng J."/>
            <person name="Jiang H."/>
            <person name="Liu Y."/>
            <person name="Qu J."/>
            <person name="Song X.-Z."/>
            <person name="Zhang L."/>
            <person name="Villasana D."/>
            <person name="Johnson A."/>
            <person name="Liu J."/>
            <person name="Liyanage D."/>
            <person name="Lorensuhewa L."/>
            <person name="Robinson T."/>
            <person name="Song A."/>
            <person name="Song B.-B."/>
            <person name="Dinh H."/>
            <person name="Thornton R."/>
            <person name="Coyle M."/>
            <person name="Francisco L."/>
            <person name="Jackson L."/>
            <person name="Javaid M."/>
            <person name="Korchina V."/>
            <person name="Kovar C."/>
            <person name="Mata R."/>
            <person name="Mathew T."/>
            <person name="Ngo R."/>
            <person name="Nguyen L."/>
            <person name="Nguyen N."/>
            <person name="Okwuonu G."/>
            <person name="Ongeri F."/>
            <person name="Pham C."/>
            <person name="Simmons D."/>
            <person name="Wilczek-Boney K."/>
            <person name="Hale W."/>
            <person name="Jakkamsetti A."/>
            <person name="Pham P."/>
            <person name="Ruth R."/>
            <person name="San Lucas F."/>
            <person name="Warren J."/>
            <person name="Zhang J."/>
            <person name="Zhao Z."/>
            <person name="Zhou C."/>
            <person name="Zhu D."/>
            <person name="Lee S."/>
            <person name="Bess C."/>
            <person name="Blankenburg K."/>
            <person name="Forbes L."/>
            <person name="Fu Q."/>
            <person name="Gubbala S."/>
            <person name="Hirani K."/>
            <person name="Jayaseelan J.C."/>
            <person name="Lara F."/>
            <person name="Munidasa M."/>
            <person name="Palculict T."/>
            <person name="Patil S."/>
            <person name="Pu L.-L."/>
            <person name="Saada N."/>
            <person name="Tang L."/>
            <person name="Weissenberger G."/>
            <person name="Zhu Y."/>
            <person name="Hemphill L."/>
            <person name="Shang Y."/>
            <person name="Youmans B."/>
            <person name="Ayvaz T."/>
            <person name="Ross M."/>
            <person name="Santibanez J."/>
            <person name="Aqrawi P."/>
            <person name="Gross S."/>
            <person name="Joshi V."/>
            <person name="Fowler G."/>
            <person name="Nazareth L."/>
            <person name="Reid J."/>
            <person name="Worley K."/>
            <person name="Petrosino J."/>
            <person name="Highlander S."/>
            <person name="Gibbs R."/>
        </authorList>
    </citation>
    <scope>NUCLEOTIDE SEQUENCE [LARGE SCALE GENOMIC DNA]</scope>
    <source>
        <strain evidence="7">ATCC 33030</strain>
    </source>
</reference>
<feature type="transmembrane region" description="Helical" evidence="5">
    <location>
        <begin position="7"/>
        <end position="26"/>
    </location>
</feature>
<feature type="transmembrane region" description="Helical" evidence="5">
    <location>
        <begin position="274"/>
        <end position="296"/>
    </location>
</feature>
<evidence type="ECO:0000256" key="5">
    <source>
        <dbReference type="SAM" id="Phobius"/>
    </source>
</evidence>
<dbReference type="InterPro" id="IPR036259">
    <property type="entry name" value="MFS_trans_sf"/>
</dbReference>
<dbReference type="GO" id="GO:0005886">
    <property type="term" value="C:plasma membrane"/>
    <property type="evidence" value="ECO:0007669"/>
    <property type="project" value="UniProtKB-SubCell"/>
</dbReference>
<evidence type="ECO:0000313" key="7">
    <source>
        <dbReference type="EMBL" id="EFK54141.1"/>
    </source>
</evidence>
<dbReference type="PANTHER" id="PTHR42718">
    <property type="entry name" value="MAJOR FACILITATOR SUPERFAMILY MULTIDRUG TRANSPORTER MFSC"/>
    <property type="match status" value="1"/>
</dbReference>
<proteinExistence type="predicted"/>
<dbReference type="PROSITE" id="PS50850">
    <property type="entry name" value="MFS"/>
    <property type="match status" value="1"/>
</dbReference>
<dbReference type="eggNOG" id="COG0477">
    <property type="taxonomic scope" value="Bacteria"/>
</dbReference>
<feature type="transmembrane region" description="Helical" evidence="5">
    <location>
        <begin position="96"/>
        <end position="117"/>
    </location>
</feature>
<dbReference type="Pfam" id="PF07690">
    <property type="entry name" value="MFS_1"/>
    <property type="match status" value="1"/>
</dbReference>
<feature type="transmembrane region" description="Helical" evidence="5">
    <location>
        <begin position="308"/>
        <end position="328"/>
    </location>
</feature>
<dbReference type="InterPro" id="IPR011701">
    <property type="entry name" value="MFS"/>
</dbReference>
<comment type="caution">
    <text evidence="7">The sequence shown here is derived from an EMBL/GenBank/DDBJ whole genome shotgun (WGS) entry which is preliminary data.</text>
</comment>
<dbReference type="Proteomes" id="UP000004208">
    <property type="component" value="Unassembled WGS sequence"/>
</dbReference>
<name>D7WDB0_9CORY</name>
<keyword evidence="2 5" id="KW-0812">Transmembrane</keyword>
<dbReference type="InterPro" id="IPR020846">
    <property type="entry name" value="MFS_dom"/>
</dbReference>
<dbReference type="Gene3D" id="1.20.1250.20">
    <property type="entry name" value="MFS general substrate transporter like domains"/>
    <property type="match status" value="1"/>
</dbReference>
<keyword evidence="4 5" id="KW-0472">Membrane</keyword>
<dbReference type="STRING" id="585529.HMPREF0291_11798"/>
<keyword evidence="8" id="KW-1185">Reference proteome</keyword>
<feature type="transmembrane region" description="Helical" evidence="5">
    <location>
        <begin position="406"/>
        <end position="424"/>
    </location>
</feature>
<dbReference type="AlphaFoldDB" id="D7WDB0"/>
<feature type="transmembrane region" description="Helical" evidence="5">
    <location>
        <begin position="70"/>
        <end position="90"/>
    </location>
</feature>
<protein>
    <submittedName>
        <fullName evidence="7">Transporter, major facilitator family protein</fullName>
    </submittedName>
</protein>
<feature type="transmembrane region" description="Helical" evidence="5">
    <location>
        <begin position="381"/>
        <end position="400"/>
    </location>
</feature>
<accession>D7WDB0</accession>
<dbReference type="EMBL" id="ACLJ02000003">
    <property type="protein sequence ID" value="EFK54141.1"/>
    <property type="molecule type" value="Genomic_DNA"/>
</dbReference>
<dbReference type="GO" id="GO:0022857">
    <property type="term" value="F:transmembrane transporter activity"/>
    <property type="evidence" value="ECO:0007669"/>
    <property type="project" value="InterPro"/>
</dbReference>
<feature type="transmembrane region" description="Helical" evidence="5">
    <location>
        <begin position="38"/>
        <end position="58"/>
    </location>
</feature>
<evidence type="ECO:0000256" key="3">
    <source>
        <dbReference type="ARBA" id="ARBA00022989"/>
    </source>
</evidence>
<feature type="transmembrane region" description="Helical" evidence="5">
    <location>
        <begin position="187"/>
        <end position="207"/>
    </location>
</feature>
<dbReference type="RefSeq" id="WP_005290470.1">
    <property type="nucleotide sequence ID" value="NZ_CM000961.1"/>
</dbReference>
<feature type="transmembrane region" description="Helical" evidence="5">
    <location>
        <begin position="243"/>
        <end position="268"/>
    </location>
</feature>
<dbReference type="PANTHER" id="PTHR42718:SF42">
    <property type="entry name" value="EXPORT PROTEIN"/>
    <property type="match status" value="1"/>
</dbReference>
<feature type="transmembrane region" description="Helical" evidence="5">
    <location>
        <begin position="213"/>
        <end position="231"/>
    </location>
</feature>
<evidence type="ECO:0000313" key="8">
    <source>
        <dbReference type="Proteomes" id="UP000004208"/>
    </source>
</evidence>
<comment type="subcellular location">
    <subcellularLocation>
        <location evidence="1">Cell membrane</location>
        <topology evidence="1">Multi-pass membrane protein</topology>
    </subcellularLocation>
</comment>
<feature type="domain" description="Major facilitator superfamily (MFS) profile" evidence="6">
    <location>
        <begin position="1"/>
        <end position="429"/>
    </location>
</feature>
<sequence>MHGSRPWFALSALTIGYFLIMFDQGLMPVITPHLPGEVSGAVWLTSIYLLCTVVPMPVTGRLGDKYGQRTVYLAGLGTYAASLVLAAMSWSWPVIVIARALQGLGSAIFLPQAFGLINRIFPSDGRGKAFGFWGVVGSVGSLLGPIVGGVFVGSFGWRSTFILQAGIAGVGLVLAAFWLPRLAPTSALIPVGAAAMSFVGLGALVYGIHFGSWIPLVGGAIVVLFLARSSSFVPRELYRDRNFVLGTSAIVAMGFAVAAMFIPVMYWLQTVAGVSAQTAGLLTAPMSVVAMLLTPWAGALSDKISARLLCTAGFATMVAALIIAWSITVSAADYRWFALVTALLGLGSAFVWAPNATTTMRNVPDYAAGAASGVYNTLRQIGSVVGVALTGAVLASGQVASTAGPAILLSAIMLAIGAAASVFLRTDIPAQSR</sequence>
<feature type="transmembrane region" description="Helical" evidence="5">
    <location>
        <begin position="334"/>
        <end position="353"/>
    </location>
</feature>
<dbReference type="HOGENOM" id="CLU_000960_28_1_11"/>
<evidence type="ECO:0000259" key="6">
    <source>
        <dbReference type="PROSITE" id="PS50850"/>
    </source>
</evidence>
<dbReference type="PRINTS" id="PR01036">
    <property type="entry name" value="TCRTETB"/>
</dbReference>
<evidence type="ECO:0000256" key="4">
    <source>
        <dbReference type="ARBA" id="ARBA00023136"/>
    </source>
</evidence>
<keyword evidence="3 5" id="KW-1133">Transmembrane helix</keyword>
<feature type="transmembrane region" description="Helical" evidence="5">
    <location>
        <begin position="161"/>
        <end position="180"/>
    </location>
</feature>